<dbReference type="Gene3D" id="3.90.1510.10">
    <property type="entry name" value="Glycerate kinase, domain 2"/>
    <property type="match status" value="2"/>
</dbReference>
<dbReference type="EMBL" id="QOUI01000006">
    <property type="protein sequence ID" value="RCK69524.1"/>
    <property type="molecule type" value="Genomic_DNA"/>
</dbReference>
<evidence type="ECO:0008006" key="3">
    <source>
        <dbReference type="Google" id="ProtNLM"/>
    </source>
</evidence>
<comment type="caution">
    <text evidence="1">The sequence shown here is derived from an EMBL/GenBank/DDBJ whole genome shotgun (WGS) entry which is preliminary data.</text>
</comment>
<protein>
    <recommendedName>
        <fullName evidence="3">Glycerate kinase</fullName>
    </recommendedName>
</protein>
<evidence type="ECO:0000313" key="1">
    <source>
        <dbReference type="EMBL" id="RCK69524.1"/>
    </source>
</evidence>
<sequence>MSPMRVLIATDQAGGHTAAEVSAAVARGWASGAPGTALAVVGLAEGGEGWLRAAARLWSAEVEVAVDGGDLLLTTRQRRRVAVSPVPGGPAEPFWRRPSSRGAGRALAAALSDHPAEVVLDLTATTAHDAGEGLLAALGGPAAARAALDGVRLVGVVAGTELAQPLLGLRGITARRGQAGAGADDPARMLATDAALERFARAVDPVAAEAPGAGAAGGCGFAVLALGGELVEGPAWLAREADLATTLARADLVVTATTGFDFASRGGAVVQQVARWAGEVLRPCVVLAGSVQVGAREMRLMGVESAHGLGPVPVAGEPAALDLDALEQLAARVARSWVRP</sequence>
<dbReference type="PANTHER" id="PTHR21599">
    <property type="entry name" value="GLYCERATE KINASE"/>
    <property type="match status" value="1"/>
</dbReference>
<organism evidence="1 2">
    <name type="scientific">Desertihabitans brevis</name>
    <dbReference type="NCBI Taxonomy" id="2268447"/>
    <lineage>
        <taxon>Bacteria</taxon>
        <taxon>Bacillati</taxon>
        <taxon>Actinomycetota</taxon>
        <taxon>Actinomycetes</taxon>
        <taxon>Propionibacteriales</taxon>
        <taxon>Propionibacteriaceae</taxon>
        <taxon>Desertihabitans</taxon>
    </lineage>
</organism>
<gene>
    <name evidence="1" type="ORF">DT076_11705</name>
</gene>
<name>A0A367YUJ0_9ACTN</name>
<dbReference type="PANTHER" id="PTHR21599:SF0">
    <property type="entry name" value="GLYCERATE KINASE"/>
    <property type="match status" value="1"/>
</dbReference>
<reference evidence="1 2" key="1">
    <citation type="submission" date="2018-07" db="EMBL/GenBank/DDBJ databases">
        <title>Desertimonas flava gen. nov. sp. nov.</title>
        <authorList>
            <person name="Liu S."/>
        </authorList>
    </citation>
    <scope>NUCLEOTIDE SEQUENCE [LARGE SCALE GENOMIC DNA]</scope>
    <source>
        <strain evidence="1 2">16Sb5-5</strain>
    </source>
</reference>
<dbReference type="Pfam" id="PF02595">
    <property type="entry name" value="Gly_kinase"/>
    <property type="match status" value="2"/>
</dbReference>
<dbReference type="InterPro" id="IPR018193">
    <property type="entry name" value="Glyc_kinase_flavodox-like_fold"/>
</dbReference>
<accession>A0A367YUJ0</accession>
<keyword evidence="2" id="KW-1185">Reference proteome</keyword>
<evidence type="ECO:0000313" key="2">
    <source>
        <dbReference type="Proteomes" id="UP000252770"/>
    </source>
</evidence>
<dbReference type="SUPFAM" id="SSF110738">
    <property type="entry name" value="Glycerate kinase I"/>
    <property type="match status" value="1"/>
</dbReference>
<dbReference type="GO" id="GO:0031388">
    <property type="term" value="P:organic acid phosphorylation"/>
    <property type="evidence" value="ECO:0007669"/>
    <property type="project" value="InterPro"/>
</dbReference>
<dbReference type="GO" id="GO:0008887">
    <property type="term" value="F:glycerate kinase activity"/>
    <property type="evidence" value="ECO:0007669"/>
    <property type="project" value="InterPro"/>
</dbReference>
<dbReference type="AlphaFoldDB" id="A0A367YUJ0"/>
<dbReference type="RefSeq" id="WP_114126842.1">
    <property type="nucleotide sequence ID" value="NZ_QOUI01000006.1"/>
</dbReference>
<dbReference type="InterPro" id="IPR004381">
    <property type="entry name" value="Glycerate_kinase"/>
</dbReference>
<dbReference type="Proteomes" id="UP000252770">
    <property type="component" value="Unassembled WGS sequence"/>
</dbReference>
<proteinExistence type="predicted"/>
<dbReference type="InterPro" id="IPR036129">
    <property type="entry name" value="Glycerate_kinase_sf"/>
</dbReference>